<feature type="non-terminal residue" evidence="8">
    <location>
        <position position="1"/>
    </location>
</feature>
<dbReference type="Gene3D" id="3.50.50.60">
    <property type="entry name" value="FAD/NAD(P)-binding domain"/>
    <property type="match status" value="1"/>
</dbReference>
<dbReference type="InterPro" id="IPR020946">
    <property type="entry name" value="Flavin_mOase-like"/>
</dbReference>
<dbReference type="InterPro" id="IPR036188">
    <property type="entry name" value="FAD/NAD-bd_sf"/>
</dbReference>
<keyword evidence="6" id="KW-1133">Transmembrane helix</keyword>
<keyword evidence="6" id="KW-0472">Membrane</keyword>
<evidence type="ECO:0000256" key="4">
    <source>
        <dbReference type="ARBA" id="ARBA00023002"/>
    </source>
</evidence>
<dbReference type="SUPFAM" id="SSF51905">
    <property type="entry name" value="FAD/NAD(P)-binding domain"/>
    <property type="match status" value="1"/>
</dbReference>
<dbReference type="Proteomes" id="UP000694865">
    <property type="component" value="Unplaced"/>
</dbReference>
<organism evidence="7 8">
    <name type="scientific">Saccoglossus kowalevskii</name>
    <name type="common">Acorn worm</name>
    <dbReference type="NCBI Taxonomy" id="10224"/>
    <lineage>
        <taxon>Eukaryota</taxon>
        <taxon>Metazoa</taxon>
        <taxon>Hemichordata</taxon>
        <taxon>Enteropneusta</taxon>
        <taxon>Harrimaniidae</taxon>
        <taxon>Saccoglossus</taxon>
    </lineage>
</organism>
<keyword evidence="3 5" id="KW-0274">FAD</keyword>
<sequence length="181" mass="20572">GFDNLELYLHVFPPHLKKHTLAFIGFVGGPASAGPGFELQARWSTRVFKGLCNLPDEESMMKEIKIRKDEFYERFGKHGVVVNLVQYQDRLADLIGAKPNFWKLLLTDPKLAYAIMFGPCYPATYRLTGPGVWNKARETIMNTHENHSTKTTLQTEQQGMQFVMLVMVIVSLLLLPFLNIG</sequence>
<dbReference type="PANTHER" id="PTHR23023">
    <property type="entry name" value="DIMETHYLANILINE MONOOXYGENASE"/>
    <property type="match status" value="1"/>
</dbReference>
<evidence type="ECO:0000256" key="3">
    <source>
        <dbReference type="ARBA" id="ARBA00022827"/>
    </source>
</evidence>
<keyword evidence="7" id="KW-1185">Reference proteome</keyword>
<dbReference type="InterPro" id="IPR050346">
    <property type="entry name" value="FMO-like"/>
</dbReference>
<feature type="transmembrane region" description="Helical" evidence="6">
    <location>
        <begin position="159"/>
        <end position="178"/>
    </location>
</feature>
<dbReference type="RefSeq" id="XP_006813827.1">
    <property type="nucleotide sequence ID" value="XM_006813764.1"/>
</dbReference>
<evidence type="ECO:0000256" key="6">
    <source>
        <dbReference type="SAM" id="Phobius"/>
    </source>
</evidence>
<evidence type="ECO:0000256" key="1">
    <source>
        <dbReference type="ARBA" id="ARBA00009183"/>
    </source>
</evidence>
<gene>
    <name evidence="8" type="primary">LOC102807861</name>
</gene>
<evidence type="ECO:0000313" key="7">
    <source>
        <dbReference type="Proteomes" id="UP000694865"/>
    </source>
</evidence>
<reference evidence="8" key="1">
    <citation type="submission" date="2025-08" db="UniProtKB">
        <authorList>
            <consortium name="RefSeq"/>
        </authorList>
    </citation>
    <scope>IDENTIFICATION</scope>
    <source>
        <tissue evidence="8">Testes</tissue>
    </source>
</reference>
<dbReference type="EC" id="1.-.-.-" evidence="5"/>
<keyword evidence="4 5" id="KW-0560">Oxidoreductase</keyword>
<evidence type="ECO:0000313" key="8">
    <source>
        <dbReference type="RefSeq" id="XP_006813827.1"/>
    </source>
</evidence>
<protein>
    <recommendedName>
        <fullName evidence="5">Flavin-containing monooxygenase</fullName>
        <ecNumber evidence="5">1.-.-.-</ecNumber>
    </recommendedName>
</protein>
<accession>A0ABM0M1D6</accession>
<keyword evidence="6" id="KW-0812">Transmembrane</keyword>
<proteinExistence type="inferred from homology"/>
<dbReference type="Pfam" id="PF00743">
    <property type="entry name" value="FMO-like"/>
    <property type="match status" value="1"/>
</dbReference>
<comment type="similarity">
    <text evidence="1 5">Belongs to the FMO family.</text>
</comment>
<evidence type="ECO:0000256" key="5">
    <source>
        <dbReference type="RuleBase" id="RU361177"/>
    </source>
</evidence>
<evidence type="ECO:0000256" key="2">
    <source>
        <dbReference type="ARBA" id="ARBA00022630"/>
    </source>
</evidence>
<keyword evidence="2 5" id="KW-0285">Flavoprotein</keyword>
<keyword evidence="5" id="KW-0503">Monooxygenase</keyword>
<name>A0ABM0M1D6_SACKO</name>
<comment type="cofactor">
    <cofactor evidence="5">
        <name>FAD</name>
        <dbReference type="ChEBI" id="CHEBI:57692"/>
    </cofactor>
</comment>
<dbReference type="GeneID" id="102807861"/>